<protein>
    <recommendedName>
        <fullName evidence="7">Orotidine 5'-phosphate decarboxylase</fullName>
        <ecNumber evidence="7">4.1.1.23</ecNumber>
    </recommendedName>
    <alternativeName>
        <fullName evidence="7">OMP decarboxylase</fullName>
        <shortName evidence="7">OMPDCase</shortName>
        <shortName evidence="7">OMPdecase</shortName>
    </alternativeName>
</protein>
<feature type="active site" description="For OMPdecase activity" evidence="8">
    <location>
        <position position="74"/>
    </location>
</feature>
<dbReference type="GO" id="GO:0044205">
    <property type="term" value="P:'de novo' UMP biosynthetic process"/>
    <property type="evidence" value="ECO:0007669"/>
    <property type="project" value="UniProtKB-UniRule"/>
</dbReference>
<dbReference type="PANTHER" id="PTHR32119:SF2">
    <property type="entry name" value="OROTIDINE 5'-PHOSPHATE DECARBOXYLASE"/>
    <property type="match status" value="1"/>
</dbReference>
<dbReference type="AlphaFoldDB" id="A0A164Z3P2"/>
<feature type="binding site" evidence="7 9">
    <location>
        <position position="136"/>
    </location>
    <ligand>
        <name>substrate</name>
    </ligand>
</feature>
<dbReference type="NCBIfam" id="TIGR01740">
    <property type="entry name" value="pyrF"/>
    <property type="match status" value="1"/>
</dbReference>
<dbReference type="PANTHER" id="PTHR32119">
    <property type="entry name" value="OROTIDINE 5'-PHOSPHATE DECARBOXYLASE"/>
    <property type="match status" value="1"/>
</dbReference>
<evidence type="ECO:0000313" key="14">
    <source>
        <dbReference type="Proteomes" id="UP000182631"/>
    </source>
</evidence>
<evidence type="ECO:0000256" key="7">
    <source>
        <dbReference type="HAMAP-Rule" id="MF_01200"/>
    </source>
</evidence>
<evidence type="ECO:0000313" key="13">
    <source>
        <dbReference type="EMBL" id="SAY38486.1"/>
    </source>
</evidence>
<dbReference type="HAMAP" id="MF_01200_B">
    <property type="entry name" value="OMPdecase_type1_B"/>
    <property type="match status" value="1"/>
</dbReference>
<dbReference type="UniPathway" id="UPA00070">
    <property type="reaction ID" value="UER00120"/>
</dbReference>
<feature type="binding site" evidence="7 9">
    <location>
        <position position="227"/>
    </location>
    <ligand>
        <name>substrate</name>
    </ligand>
</feature>
<dbReference type="Pfam" id="PF00215">
    <property type="entry name" value="OMPdecase"/>
    <property type="match status" value="1"/>
</dbReference>
<evidence type="ECO:0000256" key="6">
    <source>
        <dbReference type="ARBA" id="ARBA00049157"/>
    </source>
</evidence>
<dbReference type="OrthoDB" id="9806203at2"/>
<name>A0A164Z3P2_9SYNE</name>
<comment type="function">
    <text evidence="1 7">Catalyzes the decarboxylation of orotidine 5'-monophosphate (OMP) to uridine 5'-monophosphate (UMP).</text>
</comment>
<feature type="binding site" evidence="7 9">
    <location>
        <position position="45"/>
    </location>
    <ligand>
        <name>substrate</name>
    </ligand>
</feature>
<reference evidence="14" key="1">
    <citation type="submission" date="2016-02" db="EMBL/GenBank/DDBJ databases">
        <authorList>
            <person name="liu f."/>
        </authorList>
    </citation>
    <scope>NUCLEOTIDE SEQUENCE [LARGE SCALE GENOMIC DNA]</scope>
</reference>
<evidence type="ECO:0000256" key="11">
    <source>
        <dbReference type="SAM" id="MobiDB-lite"/>
    </source>
</evidence>
<keyword evidence="5 7" id="KW-0456">Lyase</keyword>
<feature type="binding site" evidence="7 9">
    <location>
        <position position="206"/>
    </location>
    <ligand>
        <name>substrate</name>
    </ligand>
</feature>
<keyword evidence="4 7" id="KW-0665">Pyrimidine biosynthesis</keyword>
<dbReference type="NCBIfam" id="NF001273">
    <property type="entry name" value="PRK00230.1"/>
    <property type="match status" value="1"/>
</dbReference>
<feature type="active site" description="Proton donor" evidence="7">
    <location>
        <position position="74"/>
    </location>
</feature>
<feature type="domain" description="Orotidine 5'-phosphate decarboxylase" evidence="12">
    <location>
        <begin position="18"/>
        <end position="242"/>
    </location>
</feature>
<dbReference type="SMART" id="SM00934">
    <property type="entry name" value="OMPdecase"/>
    <property type="match status" value="1"/>
</dbReference>
<evidence type="ECO:0000256" key="4">
    <source>
        <dbReference type="ARBA" id="ARBA00022975"/>
    </source>
</evidence>
<dbReference type="InterPro" id="IPR013785">
    <property type="entry name" value="Aldolase_TIM"/>
</dbReference>
<dbReference type="GO" id="GO:0006207">
    <property type="term" value="P:'de novo' pyrimidine nucleobase biosynthetic process"/>
    <property type="evidence" value="ECO:0007669"/>
    <property type="project" value="InterPro"/>
</dbReference>
<evidence type="ECO:0000256" key="10">
    <source>
        <dbReference type="RuleBase" id="RU000512"/>
    </source>
</evidence>
<dbReference type="SUPFAM" id="SSF51366">
    <property type="entry name" value="Ribulose-phoshate binding barrel"/>
    <property type="match status" value="1"/>
</dbReference>
<evidence type="ECO:0000256" key="8">
    <source>
        <dbReference type="PIRSR" id="PIRSR614732-1"/>
    </source>
</evidence>
<dbReference type="EMBL" id="FITM01000042">
    <property type="protein sequence ID" value="SAY38486.1"/>
    <property type="molecule type" value="Genomic_DNA"/>
</dbReference>
<dbReference type="EC" id="4.1.1.23" evidence="7"/>
<evidence type="ECO:0000256" key="5">
    <source>
        <dbReference type="ARBA" id="ARBA00023239"/>
    </source>
</evidence>
<feature type="binding site" evidence="7 9">
    <location>
        <position position="197"/>
    </location>
    <ligand>
        <name>substrate</name>
    </ligand>
</feature>
<feature type="active site" description="For OMPdecase activity" evidence="8">
    <location>
        <position position="72"/>
    </location>
</feature>
<comment type="pathway">
    <text evidence="2 7 10">Pyrimidine metabolism; UMP biosynthesis via de novo pathway; UMP from orotate: step 2/2.</text>
</comment>
<dbReference type="InterPro" id="IPR011060">
    <property type="entry name" value="RibuloseP-bd_barrel"/>
</dbReference>
<feature type="binding site" evidence="7 9">
    <location>
        <position position="24"/>
    </location>
    <ligand>
        <name>substrate</name>
    </ligand>
</feature>
<dbReference type="Gene3D" id="3.20.20.70">
    <property type="entry name" value="Aldolase class I"/>
    <property type="match status" value="1"/>
</dbReference>
<dbReference type="GO" id="GO:0005829">
    <property type="term" value="C:cytosol"/>
    <property type="evidence" value="ECO:0007669"/>
    <property type="project" value="TreeGrafter"/>
</dbReference>
<feature type="region of interest" description="Disordered" evidence="11">
    <location>
        <begin position="250"/>
        <end position="271"/>
    </location>
</feature>
<comment type="catalytic activity">
    <reaction evidence="6 7 10">
        <text>orotidine 5'-phosphate + H(+) = UMP + CO2</text>
        <dbReference type="Rhea" id="RHEA:11596"/>
        <dbReference type="ChEBI" id="CHEBI:15378"/>
        <dbReference type="ChEBI" id="CHEBI:16526"/>
        <dbReference type="ChEBI" id="CHEBI:57538"/>
        <dbReference type="ChEBI" id="CHEBI:57865"/>
        <dbReference type="EC" id="4.1.1.23"/>
    </reaction>
</comment>
<feature type="active site" description="For OMPdecase activity" evidence="8">
    <location>
        <position position="77"/>
    </location>
</feature>
<organism evidence="13 14">
    <name type="scientific">Candidatus Synechococcus spongiarum</name>
    <dbReference type="NCBI Taxonomy" id="431041"/>
    <lineage>
        <taxon>Bacteria</taxon>
        <taxon>Bacillati</taxon>
        <taxon>Cyanobacteriota</taxon>
        <taxon>Cyanophyceae</taxon>
        <taxon>Synechococcales</taxon>
        <taxon>Synechococcaceae</taxon>
        <taxon>Synechococcus</taxon>
    </lineage>
</organism>
<evidence type="ECO:0000256" key="2">
    <source>
        <dbReference type="ARBA" id="ARBA00004861"/>
    </source>
</evidence>
<feature type="binding site" evidence="7">
    <location>
        <begin position="72"/>
        <end position="81"/>
    </location>
    <ligand>
        <name>substrate</name>
    </ligand>
</feature>
<dbReference type="InterPro" id="IPR014732">
    <property type="entry name" value="OMPdecase"/>
</dbReference>
<proteinExistence type="inferred from homology"/>
<dbReference type="InterPro" id="IPR018089">
    <property type="entry name" value="OMPdecase_AS"/>
</dbReference>
<feature type="binding site" evidence="7 9">
    <location>
        <position position="226"/>
    </location>
    <ligand>
        <name>substrate</name>
    </ligand>
</feature>
<dbReference type="PROSITE" id="PS00156">
    <property type="entry name" value="OMPDECASE"/>
    <property type="match status" value="1"/>
</dbReference>
<comment type="subunit">
    <text evidence="7">Homodimer.</text>
</comment>
<gene>
    <name evidence="7" type="primary">pyrF</name>
    <name evidence="13" type="ORF">FLM9_371</name>
</gene>
<dbReference type="Proteomes" id="UP000182631">
    <property type="component" value="Unassembled WGS sequence"/>
</dbReference>
<comment type="similarity">
    <text evidence="7">Belongs to the OMP decarboxylase family. Type 1 subfamily.</text>
</comment>
<sequence length="271" mass="28186">MGNAVDLQALLPASPQERLILALDGCDGEEALTLAERIPGLCWVKVGLELFISTGPGIVTQLRNRGLRVFLDLKFHDIPATMAGACRRAAVLGAGLLTVHASAGMEAMAMAQQAADEATTAVGLPSPLLLGVTVLTSWRPQPFRQQLAIANPLPAHVEHLAQLAAQAGLRGCVCAPRDAAQLHRHQPAMALVTPGIRLHPVQGDDQARTMTPMEAMAAGATWLVVGRPVTQAVDPGLVFAQFCRQVAAAPPPQASTGASASSLPGQPGRLG</sequence>
<dbReference type="InterPro" id="IPR001754">
    <property type="entry name" value="OMPdeCOase_dom"/>
</dbReference>
<accession>A0A164Z3P2</accession>
<feature type="compositionally biased region" description="Polar residues" evidence="11">
    <location>
        <begin position="254"/>
        <end position="264"/>
    </location>
</feature>
<keyword evidence="3 7" id="KW-0210">Decarboxylase</keyword>
<dbReference type="CDD" id="cd04725">
    <property type="entry name" value="OMP_decarboxylase_like"/>
    <property type="match status" value="1"/>
</dbReference>
<evidence type="ECO:0000256" key="9">
    <source>
        <dbReference type="PIRSR" id="PIRSR614732-2"/>
    </source>
</evidence>
<evidence type="ECO:0000256" key="1">
    <source>
        <dbReference type="ARBA" id="ARBA00002356"/>
    </source>
</evidence>
<dbReference type="GO" id="GO:0004590">
    <property type="term" value="F:orotidine-5'-phosphate decarboxylase activity"/>
    <property type="evidence" value="ECO:0007669"/>
    <property type="project" value="UniProtKB-UniRule"/>
</dbReference>
<dbReference type="InterPro" id="IPR047596">
    <property type="entry name" value="OMPdecase_bac"/>
</dbReference>
<keyword evidence="14" id="KW-1185">Reference proteome</keyword>
<evidence type="ECO:0000259" key="12">
    <source>
        <dbReference type="SMART" id="SM00934"/>
    </source>
</evidence>
<evidence type="ECO:0000256" key="3">
    <source>
        <dbReference type="ARBA" id="ARBA00022793"/>
    </source>
</evidence>